<feature type="repeat" description="WD" evidence="12">
    <location>
        <begin position="906"/>
        <end position="940"/>
    </location>
</feature>
<dbReference type="InterPro" id="IPR015943">
    <property type="entry name" value="WD40/YVTN_repeat-like_dom_sf"/>
</dbReference>
<feature type="compositionally biased region" description="Polar residues" evidence="15">
    <location>
        <begin position="208"/>
        <end position="219"/>
    </location>
</feature>
<keyword evidence="6 13" id="KW-0677">Repeat</keyword>
<gene>
    <name evidence="18" type="ORF">F2P81_016009</name>
</gene>
<feature type="compositionally biased region" description="Polar residues" evidence="15">
    <location>
        <begin position="1"/>
        <end position="10"/>
    </location>
</feature>
<feature type="compositionally biased region" description="Polar residues" evidence="15">
    <location>
        <begin position="39"/>
        <end position="52"/>
    </location>
</feature>
<evidence type="ECO:0000256" key="11">
    <source>
        <dbReference type="ARBA" id="ARBA00046901"/>
    </source>
</evidence>
<dbReference type="GO" id="GO:0016477">
    <property type="term" value="P:cell migration"/>
    <property type="evidence" value="ECO:0007669"/>
    <property type="project" value="TreeGrafter"/>
</dbReference>
<dbReference type="GO" id="GO:0051015">
    <property type="term" value="F:actin filament binding"/>
    <property type="evidence" value="ECO:0007669"/>
    <property type="project" value="TreeGrafter"/>
</dbReference>
<feature type="compositionally biased region" description="Low complexity" evidence="15">
    <location>
        <begin position="1480"/>
        <end position="1491"/>
    </location>
</feature>
<evidence type="ECO:0000259" key="17">
    <source>
        <dbReference type="SMART" id="SM01166"/>
    </source>
</evidence>
<keyword evidence="3" id="KW-0963">Cytoplasm</keyword>
<dbReference type="InterPro" id="IPR019775">
    <property type="entry name" value="WD40_repeat_CS"/>
</dbReference>
<dbReference type="Pfam" id="PF00400">
    <property type="entry name" value="WD40"/>
    <property type="match status" value="3"/>
</dbReference>
<feature type="transmembrane region" description="Helical" evidence="16">
    <location>
        <begin position="1663"/>
        <end position="1685"/>
    </location>
</feature>
<feature type="compositionally biased region" description="Basic and acidic residues" evidence="15">
    <location>
        <begin position="12"/>
        <end position="38"/>
    </location>
</feature>
<protein>
    <recommendedName>
        <fullName evidence="13">Coronin</fullName>
    </recommendedName>
</protein>
<feature type="compositionally biased region" description="Low complexity" evidence="15">
    <location>
        <begin position="1356"/>
        <end position="1377"/>
    </location>
</feature>
<dbReference type="PANTHER" id="PTHR10856:SF24">
    <property type="entry name" value="CORONIN-1B"/>
    <property type="match status" value="1"/>
</dbReference>
<evidence type="ECO:0000313" key="18">
    <source>
        <dbReference type="EMBL" id="KAF0031454.1"/>
    </source>
</evidence>
<feature type="compositionally biased region" description="Polar residues" evidence="15">
    <location>
        <begin position="735"/>
        <end position="746"/>
    </location>
</feature>
<comment type="subcellular location">
    <subcellularLocation>
        <location evidence="1">Cytoplasm</location>
        <location evidence="1">Cytoskeleton</location>
        <location evidence="1">Stress fiber</location>
    </subcellularLocation>
</comment>
<keyword evidence="8" id="KW-0009">Actin-binding</keyword>
<dbReference type="Pfam" id="PF08953">
    <property type="entry name" value="DUF1899"/>
    <property type="match status" value="1"/>
</dbReference>
<feature type="compositionally biased region" description="Low complexity" evidence="15">
    <location>
        <begin position="1526"/>
        <end position="1563"/>
    </location>
</feature>
<dbReference type="SMART" id="SM00320">
    <property type="entry name" value="WD40"/>
    <property type="match status" value="3"/>
</dbReference>
<dbReference type="PROSITE" id="PS00678">
    <property type="entry name" value="WD_REPEATS_1"/>
    <property type="match status" value="1"/>
</dbReference>
<dbReference type="SMART" id="SM01167">
    <property type="entry name" value="DUF1900"/>
    <property type="match status" value="1"/>
</dbReference>
<reference evidence="18 19" key="1">
    <citation type="submission" date="2019-06" db="EMBL/GenBank/DDBJ databases">
        <title>Draft genomes of female and male turbot (Scophthalmus maximus).</title>
        <authorList>
            <person name="Xu H."/>
            <person name="Xu X.-W."/>
            <person name="Shao C."/>
            <person name="Chen S."/>
        </authorList>
    </citation>
    <scope>NUCLEOTIDE SEQUENCE [LARGE SCALE GENOMIC DNA]</scope>
    <source>
        <strain evidence="18">Ysfricsl-2016a</strain>
        <tissue evidence="18">Blood</tissue>
    </source>
</reference>
<feature type="compositionally biased region" description="Polar residues" evidence="15">
    <location>
        <begin position="146"/>
        <end position="155"/>
    </location>
</feature>
<feature type="compositionally biased region" description="Polar residues" evidence="15">
    <location>
        <begin position="334"/>
        <end position="354"/>
    </location>
</feature>
<feature type="region of interest" description="Disordered" evidence="15">
    <location>
        <begin position="1356"/>
        <end position="1491"/>
    </location>
</feature>
<keyword evidence="4" id="KW-0597">Phosphoprotein</keyword>
<dbReference type="PROSITE" id="PS50082">
    <property type="entry name" value="WD_REPEATS_2"/>
    <property type="match status" value="3"/>
</dbReference>
<keyword evidence="5 12" id="KW-0853">WD repeat</keyword>
<evidence type="ECO:0000256" key="5">
    <source>
        <dbReference type="ARBA" id="ARBA00022574"/>
    </source>
</evidence>
<dbReference type="InterPro" id="IPR036322">
    <property type="entry name" value="WD40_repeat_dom_sf"/>
</dbReference>
<organism evidence="18 19">
    <name type="scientific">Scophthalmus maximus</name>
    <name type="common">Turbot</name>
    <name type="synonym">Psetta maxima</name>
    <dbReference type="NCBI Taxonomy" id="52904"/>
    <lineage>
        <taxon>Eukaryota</taxon>
        <taxon>Metazoa</taxon>
        <taxon>Chordata</taxon>
        <taxon>Craniata</taxon>
        <taxon>Vertebrata</taxon>
        <taxon>Euteleostomi</taxon>
        <taxon>Actinopterygii</taxon>
        <taxon>Neopterygii</taxon>
        <taxon>Teleostei</taxon>
        <taxon>Neoteleostei</taxon>
        <taxon>Acanthomorphata</taxon>
        <taxon>Carangaria</taxon>
        <taxon>Pleuronectiformes</taxon>
        <taxon>Pleuronectoidei</taxon>
        <taxon>Scophthalmidae</taxon>
        <taxon>Scophthalmus</taxon>
    </lineage>
</organism>
<feature type="region of interest" description="Disordered" evidence="15">
    <location>
        <begin position="410"/>
        <end position="462"/>
    </location>
</feature>
<feature type="compositionally biased region" description="Polar residues" evidence="15">
    <location>
        <begin position="1461"/>
        <end position="1470"/>
    </location>
</feature>
<dbReference type="Proteomes" id="UP000438429">
    <property type="component" value="Unassembled WGS sequence"/>
</dbReference>
<evidence type="ECO:0000256" key="9">
    <source>
        <dbReference type="ARBA" id="ARBA00023212"/>
    </source>
</evidence>
<feature type="domain" description="DUF1899" evidence="17">
    <location>
        <begin position="833"/>
        <end position="897"/>
    </location>
</feature>
<keyword evidence="9" id="KW-0206">Cytoskeleton</keyword>
<dbReference type="SMART" id="SM01166">
    <property type="entry name" value="DUF1899"/>
    <property type="match status" value="1"/>
</dbReference>
<feature type="region of interest" description="Disordered" evidence="15">
    <location>
        <begin position="735"/>
        <end position="759"/>
    </location>
</feature>
<proteinExistence type="inferred from homology"/>
<feature type="region of interest" description="Disordered" evidence="15">
    <location>
        <begin position="1509"/>
        <end position="1580"/>
    </location>
</feature>
<evidence type="ECO:0000313" key="19">
    <source>
        <dbReference type="Proteomes" id="UP000438429"/>
    </source>
</evidence>
<feature type="compositionally biased region" description="Basic and acidic residues" evidence="15">
    <location>
        <begin position="368"/>
        <end position="381"/>
    </location>
</feature>
<feature type="compositionally biased region" description="Low complexity" evidence="15">
    <location>
        <begin position="1400"/>
        <end position="1436"/>
    </location>
</feature>
<evidence type="ECO:0000256" key="8">
    <source>
        <dbReference type="ARBA" id="ARBA00023203"/>
    </source>
</evidence>
<evidence type="ECO:0000256" key="16">
    <source>
        <dbReference type="SAM" id="Phobius"/>
    </source>
</evidence>
<comment type="caution">
    <text evidence="18">The sequence shown here is derived from an EMBL/GenBank/DDBJ whole genome shotgun (WGS) entry which is preliminary data.</text>
</comment>
<feature type="compositionally biased region" description="Polar residues" evidence="15">
    <location>
        <begin position="1509"/>
        <end position="1525"/>
    </location>
</feature>
<dbReference type="Gene3D" id="2.130.10.10">
    <property type="entry name" value="YVTN repeat-like/Quinoprotein amine dehydrogenase"/>
    <property type="match status" value="1"/>
</dbReference>
<feature type="compositionally biased region" description="Basic and acidic residues" evidence="15">
    <location>
        <begin position="519"/>
        <end position="531"/>
    </location>
</feature>
<dbReference type="GO" id="GO:0001725">
    <property type="term" value="C:stress fiber"/>
    <property type="evidence" value="ECO:0007669"/>
    <property type="project" value="UniProtKB-SubCell"/>
</dbReference>
<dbReference type="PROSITE" id="PS50294">
    <property type="entry name" value="WD_REPEATS_REGION"/>
    <property type="match status" value="2"/>
</dbReference>
<feature type="repeat" description="WD" evidence="12">
    <location>
        <begin position="1000"/>
        <end position="1041"/>
    </location>
</feature>
<evidence type="ECO:0000256" key="1">
    <source>
        <dbReference type="ARBA" id="ARBA00004529"/>
    </source>
</evidence>
<evidence type="ECO:0000256" key="7">
    <source>
        <dbReference type="ARBA" id="ARBA00023054"/>
    </source>
</evidence>
<feature type="compositionally biased region" description="Basic and acidic residues" evidence="15">
    <location>
        <begin position="233"/>
        <end position="248"/>
    </location>
</feature>
<dbReference type="GO" id="GO:0007015">
    <property type="term" value="P:actin filament organization"/>
    <property type="evidence" value="ECO:0007669"/>
    <property type="project" value="TreeGrafter"/>
</dbReference>
<evidence type="ECO:0000256" key="14">
    <source>
        <dbReference type="SAM" id="Coils"/>
    </source>
</evidence>
<dbReference type="SUPFAM" id="SSF50978">
    <property type="entry name" value="WD40 repeat-like"/>
    <property type="match status" value="1"/>
</dbReference>
<comment type="similarity">
    <text evidence="2 13">Belongs to the WD repeat coronin family.</text>
</comment>
<keyword evidence="16" id="KW-0472">Membrane</keyword>
<feature type="compositionally biased region" description="Basic and acidic residues" evidence="15">
    <location>
        <begin position="322"/>
        <end position="333"/>
    </location>
</feature>
<dbReference type="InterPro" id="IPR001680">
    <property type="entry name" value="WD40_rpt"/>
</dbReference>
<feature type="repeat" description="WD" evidence="12">
    <location>
        <begin position="956"/>
        <end position="998"/>
    </location>
</feature>
<accession>A0A6A4SKC7</accession>
<evidence type="ECO:0000256" key="12">
    <source>
        <dbReference type="PROSITE-ProRule" id="PRU00221"/>
    </source>
</evidence>
<comment type="function">
    <text evidence="10">Regulates leading edge dynamics and cell motility in fibroblasts. May be involved in cytokinesis and signal transduction.</text>
</comment>
<dbReference type="InterPro" id="IPR015048">
    <property type="entry name" value="DUF1899"/>
</dbReference>
<feature type="compositionally biased region" description="Polar residues" evidence="15">
    <location>
        <begin position="67"/>
        <end position="100"/>
    </location>
</feature>
<dbReference type="Pfam" id="PF16300">
    <property type="entry name" value="WD40_4"/>
    <property type="match status" value="1"/>
</dbReference>
<keyword evidence="16" id="KW-0812">Transmembrane</keyword>
<evidence type="ECO:0000256" key="15">
    <source>
        <dbReference type="SAM" id="MobiDB-lite"/>
    </source>
</evidence>
<sequence>MHITIIQSDSAAGKDRTTTMGQKLEKLSEKDEESHDNSECSVQTGETEQSEAGQRDESRDQEDGGSATPQSTGGINGISVTGHTGEHTVTSARTDSQTGQPIRPLCRREHPFNTRGKWVGGDGESWSDTRTVEESETVPSPKETRQTSNQKQGSESKAVALTWTTAMEEQGNGRKSETGCSKSGPDTQARGLTATCDPTNEEDLVLENCTSFDGENDNLGNRKTENLQAAIKRRAEKDTSATSGDDKPPQPSRNTPQEKWHEHKSRRPSDTILVTTDGVEARARSSPAACEESEMRQRLAEVTGSRCQLKGAGNVGAAHTETTGRGKAEREQNMNDQSKGQVSTHRSTQSNSSRNLEKMTDKAGCLIKQEEVGRENKEGHNSEFIAEKTQVGQSYQNRFLDAVAKRAKAAVSSFTKKEGGQASGRAADKPLKSEIPQQDHSSFSKEQSDLIPPVPLLGNESCDGKIQTANSKRERDHVCFSAIVTPPPLTNLLSKKDTMMVTQLDTSMLNSQTVPEATPTKDESMPKEKLKVKGPPPPVPKKPKNALVKLKTAQLMSTDVQRRVKDHQPTEERVKRRHTFHFNKDFPSSNQPTNQDMCLLWDERGAYILPTNIRRLSVDVGPYGQHLSIGHVDDKYRDMIDYDYCVRMANLCPDEELQNLDMSQRRMSLERRSRYKSSPPPVTKKAQNPFASTETLHIPEVVSDIGVQRPRPACSGKRQIYPEPLSERVNTQVTNDNHANYGSSEDVTGHRDAGHGSEVGSFKPVAELIKETNQMQRHQGRVKPEGAKVEVRVAEQGPSVKVSVMKNAFDVPKRSKERPSEVQPPPKKDMLRRVVRQSKFRHVFGQAVRNDQSYDDIRVSRVTWDSSFCAVNPKFVAIIIEASGGGAFLVLPLQKTGRIDKVYPTVCGHTGPVLDIDWCPHNDHVIASGSEDCTVMVWQIPENGLETPLSEPVVMLEGHSKRVGIVSWHPTARNVLLSAGCDNQIIVWNVGTGQAMINLEDMHPDVIFSVSWSRNGNLLCTACKDKKVRVIDPRKQKIVAEKDKAHEGARPMRAIFLADGNIFTTGFSRMSERQLALWKSDNMDEPICVQEMDTSNGVLLPFYDPDTNVVYLCGKGDSSIRYFEITDEAPFVHYLSTFSTKEPQRGMGYMPKRGLDVNKCEIARFYKLHERKCEPIIMTVPRKSDLFQDDLYPDTAGPDPALEADEWFAGKNGGPILISLKDGYVSAKNRDLKVVKTNTLETKAATKAENTPTVQKHVTPKPSVKMEDKLEEVLREFKSLRDRVILQDRRIARLEEQVAKVAIRPLAIGACKLESVLSFQIFCPTMMLLSMKACLLTLLCGISVLFSVESESASITTSTITTSTSSSSSSSNSATAEPNGANRPPTTAADHETTPTLKPAEVTATATTFTTVPPATQTEEAVVSSQSDSSNGSRASTSPGPGLLSTPTVVTTAAGDAQPSHKATISQTSKPTEDHLQQQSSTATTDATASAAPSASVAVFTLLRSANTTQPDVTSRLTSSPTSHNSTPRVTSSPSASTATMPNPASGFDLISSPVTSTKTSTTGAELSSASRRVPDTTAHVSTSRFLDTAGSSSATTFSSGSSGSTAVVSTSVAGILIPRKQTPTPSSSSTPAATAAPCEVSKGPTGAEVQPCSTRVVMNHCLIAIASLAVLATIFMISTIILCTKLSSRKYKVKRPPQSTEMMCISALLPERNYNYSRQRNPVANGVLVIPSGGDSDEDGGDNLTLSSFLPENDRFV</sequence>
<name>A0A6A4SKC7_SCOMX</name>
<evidence type="ECO:0000256" key="6">
    <source>
        <dbReference type="ARBA" id="ARBA00022737"/>
    </source>
</evidence>
<dbReference type="InterPro" id="IPR015505">
    <property type="entry name" value="Coronin"/>
</dbReference>
<keyword evidence="16" id="KW-1133">Transmembrane helix</keyword>
<evidence type="ECO:0000256" key="3">
    <source>
        <dbReference type="ARBA" id="ARBA00022490"/>
    </source>
</evidence>
<feature type="region of interest" description="Disordered" evidence="15">
    <location>
        <begin position="1620"/>
        <end position="1645"/>
    </location>
</feature>
<dbReference type="FunFam" id="2.130.10.10:FF:000003">
    <property type="entry name" value="Coronin"/>
    <property type="match status" value="1"/>
</dbReference>
<dbReference type="PANTHER" id="PTHR10856">
    <property type="entry name" value="CORONIN"/>
    <property type="match status" value="1"/>
</dbReference>
<dbReference type="EMBL" id="VEVO01000014">
    <property type="protein sequence ID" value="KAF0031454.1"/>
    <property type="molecule type" value="Genomic_DNA"/>
</dbReference>
<feature type="coiled-coil region" evidence="14">
    <location>
        <begin position="1263"/>
        <end position="1297"/>
    </location>
</feature>
<comment type="subunit">
    <text evidence="11">Forms homooligomers, but does not form complexes with the other coronins. Interacts with Arp2/3 complex components, including ACTR2, ARPC1B and ARPC2. Binds actin.</text>
</comment>
<evidence type="ECO:0000256" key="4">
    <source>
        <dbReference type="ARBA" id="ARBA00022553"/>
    </source>
</evidence>
<evidence type="ECO:0000256" key="13">
    <source>
        <dbReference type="RuleBase" id="RU280818"/>
    </source>
</evidence>
<feature type="region of interest" description="Disordered" evidence="15">
    <location>
        <begin position="511"/>
        <end position="544"/>
    </location>
</feature>
<feature type="region of interest" description="Disordered" evidence="15">
    <location>
        <begin position="671"/>
        <end position="692"/>
    </location>
</feature>
<keyword evidence="7 14" id="KW-0175">Coiled coil</keyword>
<feature type="compositionally biased region" description="Low complexity" evidence="15">
    <location>
        <begin position="1623"/>
        <end position="1638"/>
    </location>
</feature>
<feature type="compositionally biased region" description="Basic and acidic residues" evidence="15">
    <location>
        <begin position="53"/>
        <end position="62"/>
    </location>
</feature>
<evidence type="ECO:0000256" key="10">
    <source>
        <dbReference type="ARBA" id="ARBA00024891"/>
    </source>
</evidence>
<feature type="region of interest" description="Disordered" evidence="15">
    <location>
        <begin position="1"/>
        <end position="391"/>
    </location>
</feature>
<evidence type="ECO:0000256" key="2">
    <source>
        <dbReference type="ARBA" id="ARBA00009482"/>
    </source>
</evidence>